<evidence type="ECO:0000313" key="9">
    <source>
        <dbReference type="Proteomes" id="UP000017836"/>
    </source>
</evidence>
<name>U5D9C9_AMBTC</name>
<evidence type="ECO:0000256" key="3">
    <source>
        <dbReference type="ARBA" id="ARBA00022821"/>
    </source>
</evidence>
<dbReference type="InterPro" id="IPR044974">
    <property type="entry name" value="Disease_R_plants"/>
</dbReference>
<dbReference type="PANTHER" id="PTHR23155">
    <property type="entry name" value="DISEASE RESISTANCE PROTEIN RP"/>
    <property type="match status" value="1"/>
</dbReference>
<proteinExistence type="predicted"/>
<feature type="domain" description="NB-ARC" evidence="4">
    <location>
        <begin position="181"/>
        <end position="337"/>
    </location>
</feature>
<protein>
    <submittedName>
        <fullName evidence="8">Uncharacterized protein</fullName>
    </submittedName>
</protein>
<feature type="domain" description="Disease resistance R13L4/SHOC-2-like LRR" evidence="7">
    <location>
        <begin position="538"/>
        <end position="853"/>
    </location>
</feature>
<dbReference type="GO" id="GO:0051707">
    <property type="term" value="P:response to other organism"/>
    <property type="evidence" value="ECO:0007669"/>
    <property type="project" value="UniProtKB-ARBA"/>
</dbReference>
<evidence type="ECO:0000259" key="5">
    <source>
        <dbReference type="Pfam" id="PF18052"/>
    </source>
</evidence>
<dbReference type="OrthoDB" id="646178at2759"/>
<evidence type="ECO:0000313" key="8">
    <source>
        <dbReference type="EMBL" id="ERN19084.1"/>
    </source>
</evidence>
<dbReference type="GO" id="GO:0006952">
    <property type="term" value="P:defense response"/>
    <property type="evidence" value="ECO:0007669"/>
    <property type="project" value="UniProtKB-KW"/>
</dbReference>
<dbReference type="Gene3D" id="1.10.10.10">
    <property type="entry name" value="Winged helix-like DNA-binding domain superfamily/Winged helix DNA-binding domain"/>
    <property type="match status" value="1"/>
</dbReference>
<dbReference type="AlphaFoldDB" id="U5D9C9"/>
<dbReference type="SUPFAM" id="SSF52058">
    <property type="entry name" value="L domain-like"/>
    <property type="match status" value="1"/>
</dbReference>
<dbReference type="HOGENOM" id="CLU_000837_25_4_1"/>
<evidence type="ECO:0000259" key="4">
    <source>
        <dbReference type="Pfam" id="PF00931"/>
    </source>
</evidence>
<dbReference type="InterPro" id="IPR027417">
    <property type="entry name" value="P-loop_NTPase"/>
</dbReference>
<dbReference type="GO" id="GO:0043531">
    <property type="term" value="F:ADP binding"/>
    <property type="evidence" value="ECO:0007669"/>
    <property type="project" value="InterPro"/>
</dbReference>
<dbReference type="EMBL" id="KI392075">
    <property type="protein sequence ID" value="ERN19084.1"/>
    <property type="molecule type" value="Genomic_DNA"/>
</dbReference>
<dbReference type="Gene3D" id="3.40.50.300">
    <property type="entry name" value="P-loop containing nucleotide triphosphate hydrolases"/>
    <property type="match status" value="1"/>
</dbReference>
<dbReference type="Gramene" id="ERN19084">
    <property type="protein sequence ID" value="ERN19084"/>
    <property type="gene ID" value="AMTR_s00061p00116840"/>
</dbReference>
<dbReference type="InterPro" id="IPR058922">
    <property type="entry name" value="WHD_DRP"/>
</dbReference>
<accession>U5D9C9</accession>
<dbReference type="OMA" id="WIHASSW"/>
<dbReference type="PRINTS" id="PR00364">
    <property type="entry name" value="DISEASERSIST"/>
</dbReference>
<keyword evidence="1" id="KW-0677">Repeat</keyword>
<gene>
    <name evidence="8" type="ORF">AMTR_s00061p00116840</name>
</gene>
<dbReference type="InterPro" id="IPR055414">
    <property type="entry name" value="LRR_R13L4/SHOC2-like"/>
</dbReference>
<keyword evidence="2" id="KW-0547">Nucleotide-binding</keyword>
<reference evidence="9" key="1">
    <citation type="journal article" date="2013" name="Science">
        <title>The Amborella genome and the evolution of flowering plants.</title>
        <authorList>
            <consortium name="Amborella Genome Project"/>
        </authorList>
    </citation>
    <scope>NUCLEOTIDE SEQUENCE [LARGE SCALE GENOMIC DNA]</scope>
</reference>
<dbReference type="CDD" id="cd14798">
    <property type="entry name" value="RX-CC_like"/>
    <property type="match status" value="1"/>
</dbReference>
<feature type="domain" description="Disease resistance protein winged helix" evidence="6">
    <location>
        <begin position="422"/>
        <end position="492"/>
    </location>
</feature>
<dbReference type="InterPro" id="IPR036388">
    <property type="entry name" value="WH-like_DNA-bd_sf"/>
</dbReference>
<dbReference type="InterPro" id="IPR042197">
    <property type="entry name" value="Apaf_helical"/>
</dbReference>
<sequence length="885" mass="100704">MAEAVVTYLLSNLGELLTDRVQLYWGLDEEIDWIKCEFESIQAFLRDADQRAAREESVKVWMKQVRDVVYDVEDVLDKFSLRSAKQLQGSSRNWLCGHVERFKGVQEVAIEIRKIKARIEEISKRRLRYQFQITQQEASSPWNRNGNSASPSFPLVPDVDGIVGLDEDAKSIERWILDVDSRLTLISFAGMGGIGKTTLAKKVYNSEQIKRSFECQGWVHVSQSFHVWDLLQEMVKGIMGSSIELENMNEGELARKLYDHLEDKRYIIVLDDVWDTEVWERVRIALPEGHQGSRVILTTRKMDVATPGGITNRVHALRVLSDEESWMLFCKKAFQATGFRSCPPNLQGIGDSIVKKCRGLPLAIVVMGALLSRKPPTEREWQKVLENHNWETQAGGQVLPALSLSYQDLPFYLKSCFKHSGIFPEDFEIPKTRLIRLWVAEGFIEAKHGETMEDLAEGYLEDLVSRSMLQVGRLSSTGRIKTCLIHDLLRELSVHFAEKENFSCVCEQRELNIPPKTRRISMQQGCENFPLNINSLYIRSLLVFGKCEGSSKIADLLAQGTKLLRVLDLEGLHIQSLPNELGNLIHLRYLGLRKTKIKKFPDSLSKLSTLQTLDLRETYLELMPSSLFNAKCLRHLQLPYMDKQMKGVHEICNTPSILTLTGLYSSIALCERLGMLTQLRKLGLNGVGRDHEMKLCSSLNKLDDLYSLTLYGANDKTVLQLKGFSPPRFLTKLSIVGVLEKLPEWSNSLHYLTKLTLVKSKLSDDPFVTLEHLPELRILSLLQGSFVGKVIKCSNGGFPNLQSLKLWGLSKLEVWKLEVGAIPCLTSVSIYNCPNFKMLPEGLQQVSTLRELHLIGMPEKFKAKVRNNRSQDWYKVKNISSLNFS</sequence>
<dbReference type="eggNOG" id="KOG4658">
    <property type="taxonomic scope" value="Eukaryota"/>
</dbReference>
<dbReference type="Pfam" id="PF23559">
    <property type="entry name" value="WHD_DRP"/>
    <property type="match status" value="1"/>
</dbReference>
<dbReference type="InterPro" id="IPR038005">
    <property type="entry name" value="RX-like_CC"/>
</dbReference>
<feature type="domain" description="Disease resistance N-terminal" evidence="5">
    <location>
        <begin position="5"/>
        <end position="88"/>
    </location>
</feature>
<dbReference type="Pfam" id="PF23598">
    <property type="entry name" value="LRR_14"/>
    <property type="match status" value="1"/>
</dbReference>
<dbReference type="Proteomes" id="UP000017836">
    <property type="component" value="Unassembled WGS sequence"/>
</dbReference>
<evidence type="ECO:0000259" key="6">
    <source>
        <dbReference type="Pfam" id="PF23559"/>
    </source>
</evidence>
<dbReference type="Pfam" id="PF00931">
    <property type="entry name" value="NB-ARC"/>
    <property type="match status" value="1"/>
</dbReference>
<dbReference type="Gene3D" id="3.80.10.10">
    <property type="entry name" value="Ribonuclease Inhibitor"/>
    <property type="match status" value="1"/>
</dbReference>
<keyword evidence="9" id="KW-1185">Reference proteome</keyword>
<dbReference type="Pfam" id="PF18052">
    <property type="entry name" value="Rx_N"/>
    <property type="match status" value="1"/>
</dbReference>
<evidence type="ECO:0000259" key="7">
    <source>
        <dbReference type="Pfam" id="PF23598"/>
    </source>
</evidence>
<dbReference type="FunFam" id="1.10.10.10:FF:000322">
    <property type="entry name" value="Probable disease resistance protein At1g63360"/>
    <property type="match status" value="1"/>
</dbReference>
<keyword evidence="3" id="KW-0611">Plant defense</keyword>
<dbReference type="InterPro" id="IPR002182">
    <property type="entry name" value="NB-ARC"/>
</dbReference>
<dbReference type="InterPro" id="IPR041118">
    <property type="entry name" value="Rx_N"/>
</dbReference>
<evidence type="ECO:0000256" key="2">
    <source>
        <dbReference type="ARBA" id="ARBA00022741"/>
    </source>
</evidence>
<dbReference type="PANTHER" id="PTHR23155:SF1205">
    <property type="entry name" value="DISEASE RESISTANCE PROTEIN RPM1"/>
    <property type="match status" value="1"/>
</dbReference>
<organism evidence="8 9">
    <name type="scientific">Amborella trichopoda</name>
    <dbReference type="NCBI Taxonomy" id="13333"/>
    <lineage>
        <taxon>Eukaryota</taxon>
        <taxon>Viridiplantae</taxon>
        <taxon>Streptophyta</taxon>
        <taxon>Embryophyta</taxon>
        <taxon>Tracheophyta</taxon>
        <taxon>Spermatophyta</taxon>
        <taxon>Magnoliopsida</taxon>
        <taxon>Amborellales</taxon>
        <taxon>Amborellaceae</taxon>
        <taxon>Amborella</taxon>
    </lineage>
</organism>
<dbReference type="Gene3D" id="1.20.5.4130">
    <property type="match status" value="1"/>
</dbReference>
<dbReference type="InterPro" id="IPR032675">
    <property type="entry name" value="LRR_dom_sf"/>
</dbReference>
<dbReference type="SUPFAM" id="SSF52540">
    <property type="entry name" value="P-loop containing nucleoside triphosphate hydrolases"/>
    <property type="match status" value="1"/>
</dbReference>
<evidence type="ECO:0000256" key="1">
    <source>
        <dbReference type="ARBA" id="ARBA00022737"/>
    </source>
</evidence>
<dbReference type="Gene3D" id="1.10.8.430">
    <property type="entry name" value="Helical domain of apoptotic protease-activating factors"/>
    <property type="match status" value="1"/>
</dbReference>
<dbReference type="FunFam" id="3.40.50.300:FF:001091">
    <property type="entry name" value="Probable disease resistance protein At1g61300"/>
    <property type="match status" value="1"/>
</dbReference>